<dbReference type="Proteomes" id="UP000281498">
    <property type="component" value="Unassembled WGS sequence"/>
</dbReference>
<dbReference type="RefSeq" id="WP_110935560.1">
    <property type="nucleotide sequence ID" value="NZ_KZ614146.1"/>
</dbReference>
<feature type="transmembrane region" description="Helical" evidence="1">
    <location>
        <begin position="6"/>
        <end position="27"/>
    </location>
</feature>
<dbReference type="OrthoDB" id="2973972at2"/>
<evidence type="ECO:0000313" key="2">
    <source>
        <dbReference type="EMBL" id="RKL65141.1"/>
    </source>
</evidence>
<dbReference type="EMBL" id="PDOE01000021">
    <property type="protein sequence ID" value="RKL65141.1"/>
    <property type="molecule type" value="Genomic_DNA"/>
</dbReference>
<keyword evidence="1" id="KW-0472">Membrane</keyword>
<name>A0A3A9K4B1_9BACI</name>
<organism evidence="2 3">
    <name type="scientific">Salipaludibacillus neizhouensis</name>
    <dbReference type="NCBI Taxonomy" id="885475"/>
    <lineage>
        <taxon>Bacteria</taxon>
        <taxon>Bacillati</taxon>
        <taxon>Bacillota</taxon>
        <taxon>Bacilli</taxon>
        <taxon>Bacillales</taxon>
        <taxon>Bacillaceae</taxon>
    </lineage>
</organism>
<reference evidence="2 3" key="1">
    <citation type="submission" date="2017-10" db="EMBL/GenBank/DDBJ databases">
        <title>Bacillus sp. nov., a halophilic bacterium isolated from a Keqin Lake.</title>
        <authorList>
            <person name="Wang H."/>
        </authorList>
    </citation>
    <scope>NUCLEOTIDE SEQUENCE [LARGE SCALE GENOMIC DNA]</scope>
    <source>
        <strain evidence="2 3">KCTC 13187</strain>
    </source>
</reference>
<keyword evidence="1" id="KW-0812">Transmembrane</keyword>
<gene>
    <name evidence="2" type="ORF">CR203_21995</name>
</gene>
<evidence type="ECO:0000256" key="1">
    <source>
        <dbReference type="SAM" id="Phobius"/>
    </source>
</evidence>
<proteinExistence type="predicted"/>
<keyword evidence="1" id="KW-1133">Transmembrane helix</keyword>
<evidence type="ECO:0000313" key="3">
    <source>
        <dbReference type="Proteomes" id="UP000281498"/>
    </source>
</evidence>
<keyword evidence="3" id="KW-1185">Reference proteome</keyword>
<dbReference type="AlphaFoldDB" id="A0A3A9K4B1"/>
<feature type="transmembrane region" description="Helical" evidence="1">
    <location>
        <begin position="34"/>
        <end position="55"/>
    </location>
</feature>
<protein>
    <submittedName>
        <fullName evidence="2">Uncharacterized protein</fullName>
    </submittedName>
</protein>
<sequence length="67" mass="7740">MEIYPFYGILFGGTGFLLGKVGLDFFLDKAFEKISEYIMTSIIFGILFGTGTWLYTENRYKKYTANK</sequence>
<comment type="caution">
    <text evidence="2">The sequence shown here is derived from an EMBL/GenBank/DDBJ whole genome shotgun (WGS) entry which is preliminary data.</text>
</comment>
<accession>A0A3A9K4B1</accession>